<evidence type="ECO:0000259" key="4">
    <source>
        <dbReference type="Pfam" id="PF10433"/>
    </source>
</evidence>
<evidence type="ECO:0000313" key="6">
    <source>
        <dbReference type="EMBL" id="KAJ8448103.1"/>
    </source>
</evidence>
<keyword evidence="7" id="KW-1185">Reference proteome</keyword>
<evidence type="ECO:0000259" key="3">
    <source>
        <dbReference type="Pfam" id="PF03178"/>
    </source>
</evidence>
<dbReference type="OrthoDB" id="20774at2759"/>
<dbReference type="EMBL" id="JAKOGI010000032">
    <property type="protein sequence ID" value="KAJ8448103.1"/>
    <property type="molecule type" value="Genomic_DNA"/>
</dbReference>
<dbReference type="Pfam" id="PF10433">
    <property type="entry name" value="Beta-prop_RSE1_1st"/>
    <property type="match status" value="1"/>
</dbReference>
<evidence type="ECO:0000256" key="2">
    <source>
        <dbReference type="ARBA" id="ARBA00023242"/>
    </source>
</evidence>
<dbReference type="Pfam" id="PF03178">
    <property type="entry name" value="CPSF_A"/>
    <property type="match status" value="1"/>
</dbReference>
<dbReference type="GO" id="GO:0003676">
    <property type="term" value="F:nucleic acid binding"/>
    <property type="evidence" value="ECO:0007669"/>
    <property type="project" value="InterPro"/>
</dbReference>
<dbReference type="Pfam" id="PF23726">
    <property type="entry name" value="Beta-prop_RSE1_2nd"/>
    <property type="match status" value="1"/>
</dbReference>
<dbReference type="InterPro" id="IPR018846">
    <property type="entry name" value="Beta-prop_RSE1/DDB1/CPSF1_1st"/>
</dbReference>
<evidence type="ECO:0000313" key="7">
    <source>
        <dbReference type="Proteomes" id="UP001153076"/>
    </source>
</evidence>
<gene>
    <name evidence="6" type="ORF">Cgig2_031827</name>
</gene>
<comment type="caution">
    <text evidence="6">The sequence shown here is derived from an EMBL/GenBank/DDBJ whole genome shotgun (WGS) entry which is preliminary data.</text>
</comment>
<dbReference type="InterPro" id="IPR004871">
    <property type="entry name" value="RSE1/DDB1/CPSF1_C"/>
</dbReference>
<name>A0A9Q1KRA8_9CARY</name>
<organism evidence="6 7">
    <name type="scientific">Carnegiea gigantea</name>
    <dbReference type="NCBI Taxonomy" id="171969"/>
    <lineage>
        <taxon>Eukaryota</taxon>
        <taxon>Viridiplantae</taxon>
        <taxon>Streptophyta</taxon>
        <taxon>Embryophyta</taxon>
        <taxon>Tracheophyta</taxon>
        <taxon>Spermatophyta</taxon>
        <taxon>Magnoliopsida</taxon>
        <taxon>eudicotyledons</taxon>
        <taxon>Gunneridae</taxon>
        <taxon>Pentapetalae</taxon>
        <taxon>Caryophyllales</taxon>
        <taxon>Cactineae</taxon>
        <taxon>Cactaceae</taxon>
        <taxon>Cactoideae</taxon>
        <taxon>Echinocereeae</taxon>
        <taxon>Carnegiea</taxon>
    </lineage>
</organism>
<dbReference type="InterPro" id="IPR050358">
    <property type="entry name" value="RSE1/DDB1/CFT1"/>
</dbReference>
<dbReference type="Gene3D" id="2.130.10.10">
    <property type="entry name" value="YVTN repeat-like/Quinoprotein amine dehydrogenase"/>
    <property type="match status" value="2"/>
</dbReference>
<sequence length="1409" mass="154217">MAVTEEESSSSSTSRSHSSNGVYYLAKSALRSSVVLQVVHGHIRSPTSYDVVFGKETAIELVTIGEDGIVQSVCEQPVFGVIKDLAVLPWNEKFHSQNQKMQGKDLLLVVSDSGKLSFLTFCNEMHRFFPVTHVQLSDPGNTRHQIGRMLAVDSSGCYIAVSAYEERLALLSVSASSDTDMIDKQVTYPPEHEDDLISREPQKRIASLAAESVATDSDSFPPIPSYINGTIWSMCFISKNSNQSSKEHPVLAVVVNRRGSSLNELLLLGWDVLENTVHFLSQFVEGGCLAHAIVAVPQSQGLAFLFRVGDILLMDLKDACNPVCVHRTVLCSPFHVLEALEETFRIDGDDEGFIAARALLELQDYGMDNKGDDPMSIDSDINGKPKYLCSWTWEPGNQTNPRMIFSADTGEFFLIEIVSDADGPRMSLSDCLYHGLPCKALLWTEDGFLAAIVEMGDGMVLKLEEGRLIYSSPIQNIAPILDMSVMDYHNEKHDQMFACCGMAPEGSLRIIRSGISVDRLLRTAPIYQGITAIWTLKMRMSDPYHSFLVLSFVEETRVLSVGVNFTDVSDSVGFQPDVCTLACGLVDDGLLVQIHQNSVRICMPTAVAHSEGIASSSPTCSSWSPENIGISLGAVGHNLIVVATSNPCFLIILGVKFLSLNNYEVFEMQHVRLQSELSCISIPQKHIRRKDFASLPAGRDFGKVFVIGTHKPSVEIVSFVRGQGISVLATGTISLTNTTGNTISGCVPQDVRLVLVDRLYVLSGLRNGMLLRFEWPTGSWASDLPSYRTSLFEKSGFLKTSPTAILSPQLTGVNSYERPKDNDPVHLQLIAVRRIGITPVFLVPLNDSLDADIIALSDRPWLIQAARHSLSYISISFEPSICVTPVCSPECLKGLLFVAENSLHLVEMVHSKRLNVQKFHLGGTPRKVLYHSESRLLLVLRTDLVNDSFSSDICCLDPLSGSVVSSFKFDLGETGKSMELVRVGNEQVLVVGTSLSFGPAIMASGEAESTKGRLIVLCLEQSQNSDSGSMAICSKAGSSSQRASPFCEPTGYTGEQMSNSSPCSSPNDSCDGLKLEDTEAWHLRLAYSTTWPGVVLAICPYLEHYFLASSGNAFYVCGFPNDNPQRVRKFAVERTRFMIVSLTAYFTRIAVGDCRDGVLFYSYHERLVADCLLTNLETAIVSDRKGSIAVLTSASQLEVLTLTYIDVPDNVSPECNLTLCCSYYMGEIAMTIRKGGLGPSEAVQARLAVQPLICSYLGNNIANSVVLKNLGFEMIESPSPANRGLDGVSVEGSLVYWEEITEVPKGRNLHVLKDVQDPIVLSFGAGKQTDRAIKSDFILLRIFVQPTVPKILDGDMLAQFLELTSIQQEAVLALPCATAEVSSSFRSPHSPISVDQVVQLLERIHYALN</sequence>
<accession>A0A9Q1KRA8</accession>
<reference evidence="6" key="1">
    <citation type="submission" date="2022-04" db="EMBL/GenBank/DDBJ databases">
        <title>Carnegiea gigantea Genome sequencing and assembly v2.</title>
        <authorList>
            <person name="Copetti D."/>
            <person name="Sanderson M.J."/>
            <person name="Burquez A."/>
            <person name="Wojciechowski M.F."/>
        </authorList>
    </citation>
    <scope>NUCLEOTIDE SEQUENCE</scope>
    <source>
        <strain evidence="6">SGP5-SGP5p</strain>
        <tissue evidence="6">Aerial part</tissue>
    </source>
</reference>
<keyword evidence="2" id="KW-0539">Nucleus</keyword>
<feature type="domain" description="RSE1/DDB1/CPSF1 second beta-propeller" evidence="5">
    <location>
        <begin position="528"/>
        <end position="908"/>
    </location>
</feature>
<dbReference type="Proteomes" id="UP001153076">
    <property type="component" value="Unassembled WGS sequence"/>
</dbReference>
<protein>
    <submittedName>
        <fullName evidence="6">Uncharacterized protein</fullName>
    </submittedName>
</protein>
<dbReference type="InterPro" id="IPR015943">
    <property type="entry name" value="WD40/YVTN_repeat-like_dom_sf"/>
</dbReference>
<comment type="subcellular location">
    <subcellularLocation>
        <location evidence="1">Nucleus</location>
    </subcellularLocation>
</comment>
<feature type="domain" description="RSE1/DDB1/CPSF1 C-terminal" evidence="3">
    <location>
        <begin position="1081"/>
        <end position="1242"/>
    </location>
</feature>
<evidence type="ECO:0000259" key="5">
    <source>
        <dbReference type="Pfam" id="PF23726"/>
    </source>
</evidence>
<dbReference type="PANTHER" id="PTHR10644">
    <property type="entry name" value="DNA REPAIR/RNA PROCESSING CPSF FAMILY"/>
    <property type="match status" value="1"/>
</dbReference>
<evidence type="ECO:0000256" key="1">
    <source>
        <dbReference type="ARBA" id="ARBA00004123"/>
    </source>
</evidence>
<dbReference type="GO" id="GO:0005634">
    <property type="term" value="C:nucleus"/>
    <property type="evidence" value="ECO:0007669"/>
    <property type="project" value="UniProtKB-SubCell"/>
</dbReference>
<proteinExistence type="predicted"/>
<feature type="domain" description="RSE1/DDB1/CPSF1 first beta-propeller" evidence="4">
    <location>
        <begin position="35"/>
        <end position="467"/>
    </location>
</feature>
<dbReference type="InterPro" id="IPR058543">
    <property type="entry name" value="Beta-prop_RSE1/DDB1/CPSF1_2nd"/>
</dbReference>